<sequence length="74" mass="8648">MDGNLPSVGCWSNTRRMLFIVKRCKRVLRMLRYCARVVLVHGASSVCVCSQCRINFNHSNFFQRFTVISDTWCE</sequence>
<name>A0AAG5D432_ANOAO</name>
<proteinExistence type="predicted"/>
<organism evidence="1 2">
    <name type="scientific">Anopheles atroparvus</name>
    <name type="common">European mosquito</name>
    <dbReference type="NCBI Taxonomy" id="41427"/>
    <lineage>
        <taxon>Eukaryota</taxon>
        <taxon>Metazoa</taxon>
        <taxon>Ecdysozoa</taxon>
        <taxon>Arthropoda</taxon>
        <taxon>Hexapoda</taxon>
        <taxon>Insecta</taxon>
        <taxon>Pterygota</taxon>
        <taxon>Neoptera</taxon>
        <taxon>Endopterygota</taxon>
        <taxon>Diptera</taxon>
        <taxon>Nematocera</taxon>
        <taxon>Culicoidea</taxon>
        <taxon>Culicidae</taxon>
        <taxon>Anophelinae</taxon>
        <taxon>Anopheles</taxon>
    </lineage>
</organism>
<dbReference type="Proteomes" id="UP000075880">
    <property type="component" value="Unassembled WGS sequence"/>
</dbReference>
<dbReference type="EnsemblMetazoa" id="ENSAATROPT006717">
    <property type="protein sequence ID" value="ENSAATROPP006047"/>
    <property type="gene ID" value="ENSAATROPG005466"/>
</dbReference>
<dbReference type="AlphaFoldDB" id="A0AAG5D432"/>
<accession>A0AAG5D432</accession>
<keyword evidence="2" id="KW-1185">Reference proteome</keyword>
<reference evidence="1" key="1">
    <citation type="submission" date="2024-04" db="UniProtKB">
        <authorList>
            <consortium name="EnsemblMetazoa"/>
        </authorList>
    </citation>
    <scope>IDENTIFICATION</scope>
    <source>
        <strain evidence="1">EBRO</strain>
    </source>
</reference>
<evidence type="ECO:0000313" key="1">
    <source>
        <dbReference type="EnsemblMetazoa" id="ENSAATROPP006047"/>
    </source>
</evidence>
<evidence type="ECO:0000313" key="2">
    <source>
        <dbReference type="Proteomes" id="UP000075880"/>
    </source>
</evidence>
<protein>
    <submittedName>
        <fullName evidence="1">Uncharacterized protein</fullName>
    </submittedName>
</protein>